<dbReference type="InterPro" id="IPR000160">
    <property type="entry name" value="GGDEF_dom"/>
</dbReference>
<dbReference type="SUPFAM" id="SSF55073">
    <property type="entry name" value="Nucleotide cyclase"/>
    <property type="match status" value="1"/>
</dbReference>
<protein>
    <submittedName>
        <fullName evidence="3">GGDEF domain-containing protein</fullName>
    </submittedName>
</protein>
<dbReference type="Pfam" id="PF00990">
    <property type="entry name" value="GGDEF"/>
    <property type="match status" value="1"/>
</dbReference>
<evidence type="ECO:0000256" key="1">
    <source>
        <dbReference type="SAM" id="Phobius"/>
    </source>
</evidence>
<name>A0ABT3ZCS3_9HYPH</name>
<dbReference type="SMART" id="SM00267">
    <property type="entry name" value="GGDEF"/>
    <property type="match status" value="1"/>
</dbReference>
<dbReference type="Proteomes" id="UP001073227">
    <property type="component" value="Unassembled WGS sequence"/>
</dbReference>
<dbReference type="EMBL" id="JAOVZR010000001">
    <property type="protein sequence ID" value="MCY0149448.1"/>
    <property type="molecule type" value="Genomic_DNA"/>
</dbReference>
<keyword evidence="1" id="KW-0472">Membrane</keyword>
<dbReference type="PANTHER" id="PTHR44757:SF2">
    <property type="entry name" value="BIOFILM ARCHITECTURE MAINTENANCE PROTEIN MBAA"/>
    <property type="match status" value="1"/>
</dbReference>
<evidence type="ECO:0000313" key="4">
    <source>
        <dbReference type="Proteomes" id="UP001073227"/>
    </source>
</evidence>
<feature type="transmembrane region" description="Helical" evidence="1">
    <location>
        <begin position="174"/>
        <end position="195"/>
    </location>
</feature>
<dbReference type="InterPro" id="IPR052155">
    <property type="entry name" value="Biofilm_reg_signaling"/>
</dbReference>
<dbReference type="PANTHER" id="PTHR44757">
    <property type="entry name" value="DIGUANYLATE CYCLASE DGCP"/>
    <property type="match status" value="1"/>
</dbReference>
<comment type="caution">
    <text evidence="3">The sequence shown here is derived from an EMBL/GenBank/DDBJ whole genome shotgun (WGS) entry which is preliminary data.</text>
</comment>
<keyword evidence="1" id="KW-0812">Transmembrane</keyword>
<dbReference type="InterPro" id="IPR029787">
    <property type="entry name" value="Nucleotide_cyclase"/>
</dbReference>
<gene>
    <name evidence="3" type="ORF">OEG84_17475</name>
</gene>
<feature type="transmembrane region" description="Helical" evidence="1">
    <location>
        <begin position="122"/>
        <end position="141"/>
    </location>
</feature>
<feature type="domain" description="GGDEF" evidence="2">
    <location>
        <begin position="239"/>
        <end position="372"/>
    </location>
</feature>
<proteinExistence type="predicted"/>
<reference evidence="3" key="1">
    <citation type="submission" date="2022-10" db="EMBL/GenBank/DDBJ databases">
        <title>Hoeflea sp. G2-23, isolated from marine algae.</title>
        <authorList>
            <person name="Kristyanto S."/>
            <person name="Kim J.M."/>
            <person name="Jeon C.O."/>
        </authorList>
    </citation>
    <scope>NUCLEOTIDE SEQUENCE</scope>
    <source>
        <strain evidence="3">G2-23</strain>
    </source>
</reference>
<dbReference type="InterPro" id="IPR043128">
    <property type="entry name" value="Rev_trsase/Diguanyl_cyclase"/>
</dbReference>
<organism evidence="3 4">
    <name type="scientific">Hoeflea algicola</name>
    <dbReference type="NCBI Taxonomy" id="2983763"/>
    <lineage>
        <taxon>Bacteria</taxon>
        <taxon>Pseudomonadati</taxon>
        <taxon>Pseudomonadota</taxon>
        <taxon>Alphaproteobacteria</taxon>
        <taxon>Hyphomicrobiales</taxon>
        <taxon>Rhizobiaceae</taxon>
        <taxon>Hoeflea</taxon>
    </lineage>
</organism>
<dbReference type="CDD" id="cd01949">
    <property type="entry name" value="GGDEF"/>
    <property type="match status" value="1"/>
</dbReference>
<feature type="transmembrane region" description="Helical" evidence="1">
    <location>
        <begin position="148"/>
        <end position="168"/>
    </location>
</feature>
<keyword evidence="4" id="KW-1185">Reference proteome</keyword>
<accession>A0ABT3ZCS3</accession>
<sequence length="383" mass="41132">MNPVKKGVDVRYRETDEVFKTLVSELTSTISPTTIMGLTILAIGLFAYESLGSTEIMLATISGSVASLAKILVTVAHRRANATKRATVENAARWEMAHGLLTFVVAASVGLLATAVFTYDDLSLHILAAALIFGYSAGVAIRISVRPLIAATAITIAGIPTTISAMLYGDTAHWILASICAAFLVAAMQSVWHVYGTATKQICLRLEMQHQARHDPLTGLRNRTALSEAFESLGRAEDSLTCVHCFDLDGFKSVNDRFGHAVGDELLASIGIRLRENLDQPNIAVRVGGDEFAILQPAVRYPVEADLLARKIVNVLSLPYRIAGEEITIGISLGYTVALSGSAKLEHMMVIADKASYRAKRNGGGIECEFPSTLDLCTFSFAA</sequence>
<dbReference type="Gene3D" id="3.30.70.270">
    <property type="match status" value="1"/>
</dbReference>
<feature type="transmembrane region" description="Helical" evidence="1">
    <location>
        <begin position="56"/>
        <end position="76"/>
    </location>
</feature>
<dbReference type="NCBIfam" id="TIGR00254">
    <property type="entry name" value="GGDEF"/>
    <property type="match status" value="1"/>
</dbReference>
<feature type="transmembrane region" description="Helical" evidence="1">
    <location>
        <begin position="97"/>
        <end position="116"/>
    </location>
</feature>
<evidence type="ECO:0000259" key="2">
    <source>
        <dbReference type="PROSITE" id="PS50887"/>
    </source>
</evidence>
<keyword evidence="1" id="KW-1133">Transmembrane helix</keyword>
<feature type="transmembrane region" description="Helical" evidence="1">
    <location>
        <begin position="21"/>
        <end position="44"/>
    </location>
</feature>
<evidence type="ECO:0000313" key="3">
    <source>
        <dbReference type="EMBL" id="MCY0149448.1"/>
    </source>
</evidence>
<dbReference type="RefSeq" id="WP_267654921.1">
    <property type="nucleotide sequence ID" value="NZ_JAOVZR010000001.1"/>
</dbReference>
<dbReference type="PROSITE" id="PS50887">
    <property type="entry name" value="GGDEF"/>
    <property type="match status" value="1"/>
</dbReference>